<keyword evidence="12" id="KW-1185">Reference proteome</keyword>
<dbReference type="PROSITE" id="PS00211">
    <property type="entry name" value="ABC_TRANSPORTER_1"/>
    <property type="match status" value="1"/>
</dbReference>
<evidence type="ECO:0000256" key="4">
    <source>
        <dbReference type="ARBA" id="ARBA00022741"/>
    </source>
</evidence>
<dbReference type="SUPFAM" id="SSF52540">
    <property type="entry name" value="P-loop containing nucleoside triphosphate hydrolases"/>
    <property type="match status" value="1"/>
</dbReference>
<name>F6FU37_ISOV2</name>
<dbReference type="STRING" id="743718.Isova_0436"/>
<evidence type="ECO:0000256" key="2">
    <source>
        <dbReference type="ARBA" id="ARBA00022475"/>
    </source>
</evidence>
<gene>
    <name evidence="11" type="ordered locus">Isova_0436</name>
</gene>
<dbReference type="EC" id="7.6.2.9" evidence="9"/>
<evidence type="ECO:0000313" key="12">
    <source>
        <dbReference type="Proteomes" id="UP000009236"/>
    </source>
</evidence>
<dbReference type="GO" id="GO:0043190">
    <property type="term" value="C:ATP-binding cassette (ABC) transporter complex"/>
    <property type="evidence" value="ECO:0007669"/>
    <property type="project" value="InterPro"/>
</dbReference>
<evidence type="ECO:0000313" key="11">
    <source>
        <dbReference type="EMBL" id="AEG43233.1"/>
    </source>
</evidence>
<dbReference type="Proteomes" id="UP000009236">
    <property type="component" value="Chromosome"/>
</dbReference>
<dbReference type="InterPro" id="IPR003593">
    <property type="entry name" value="AAA+_ATPase"/>
</dbReference>
<evidence type="ECO:0000256" key="7">
    <source>
        <dbReference type="ARBA" id="ARBA00023065"/>
    </source>
</evidence>
<dbReference type="KEGG" id="iva:Isova_0436"/>
<keyword evidence="7" id="KW-0406">Ion transport</keyword>
<dbReference type="GO" id="GO:0015418">
    <property type="term" value="F:ABC-type quaternary ammonium compound transporting activity"/>
    <property type="evidence" value="ECO:0007669"/>
    <property type="project" value="UniProtKB-EC"/>
</dbReference>
<dbReference type="RefSeq" id="WP_013837628.1">
    <property type="nucleotide sequence ID" value="NC_015588.1"/>
</dbReference>
<dbReference type="InterPro" id="IPR013611">
    <property type="entry name" value="Transp-assoc_OB_typ2"/>
</dbReference>
<dbReference type="InterPro" id="IPR050093">
    <property type="entry name" value="ABC_SmlMolc_Importer"/>
</dbReference>
<evidence type="ECO:0000259" key="10">
    <source>
        <dbReference type="PROSITE" id="PS50893"/>
    </source>
</evidence>
<keyword evidence="5" id="KW-0067">ATP-binding</keyword>
<dbReference type="Pfam" id="PF08402">
    <property type="entry name" value="TOBE_2"/>
    <property type="match status" value="1"/>
</dbReference>
<keyword evidence="11" id="KW-0378">Hydrolase</keyword>
<dbReference type="FunFam" id="3.40.50.300:FF:000425">
    <property type="entry name" value="Probable ABC transporter, ATP-binding subunit"/>
    <property type="match status" value="1"/>
</dbReference>
<keyword evidence="2" id="KW-1003">Cell membrane</keyword>
<evidence type="ECO:0000256" key="1">
    <source>
        <dbReference type="ARBA" id="ARBA00022448"/>
    </source>
</evidence>
<dbReference type="PANTHER" id="PTHR42781:SF4">
    <property type="entry name" value="SPERMIDINE_PUTRESCINE IMPORT ATP-BINDING PROTEIN POTA"/>
    <property type="match status" value="1"/>
</dbReference>
<dbReference type="Gene3D" id="3.40.50.300">
    <property type="entry name" value="P-loop containing nucleotide triphosphate hydrolases"/>
    <property type="match status" value="1"/>
</dbReference>
<organism evidence="12">
    <name type="scientific">Isoptericola variabilis (strain 225)</name>
    <dbReference type="NCBI Taxonomy" id="743718"/>
    <lineage>
        <taxon>Bacteria</taxon>
        <taxon>Bacillati</taxon>
        <taxon>Actinomycetota</taxon>
        <taxon>Actinomycetes</taxon>
        <taxon>Micrococcales</taxon>
        <taxon>Promicromonosporaceae</taxon>
        <taxon>Isoptericola</taxon>
    </lineage>
</organism>
<dbReference type="InterPro" id="IPR008995">
    <property type="entry name" value="Mo/tungstate-bd_C_term_dom"/>
</dbReference>
<evidence type="ECO:0000256" key="5">
    <source>
        <dbReference type="ARBA" id="ARBA00022840"/>
    </source>
</evidence>
<dbReference type="CDD" id="cd03259">
    <property type="entry name" value="ABC_Carb_Solutes_like"/>
    <property type="match status" value="1"/>
</dbReference>
<dbReference type="eggNOG" id="COG3842">
    <property type="taxonomic scope" value="Bacteria"/>
</dbReference>
<evidence type="ECO:0000256" key="3">
    <source>
        <dbReference type="ARBA" id="ARBA00022496"/>
    </source>
</evidence>
<proteinExistence type="predicted"/>
<sequence>MSEVRLSGVTAGHGTETVLDDVALTVHEGRTTAVLGASGSGKTTLLRVIAGFMRPWSGTVAVGGRTVTGPGVWVPPERRGVGYVRQDGGLFPHLSVAGNITFGLPRPRRRHRERVLELLDVVGLPAAVADRFPHQLSGGQQQRVALARALAPRPGLVLLDEPFSSLDTGLRASTREAIGRALRATGATALLVTHDQDEALSFADEVAILARGRFRQVGSPDAVYRDPVDVAVAEFLGEAVVLAGTADGDRVTCSLGVLPVQGAVPGGEVDVMVRPEQLSLGPAGSGRLDALVRGVTYFGHDAVVELDLVDAAAHTLRARVLGVTLPAPGDRVGVSVTGPVRAFARGGHPVSERVAAAAS</sequence>
<dbReference type="InterPro" id="IPR027417">
    <property type="entry name" value="P-loop_NTPase"/>
</dbReference>
<reference evidence="11 12" key="1">
    <citation type="submission" date="2011-05" db="EMBL/GenBank/DDBJ databases">
        <title>Complete sequence of Isoptericola variabilis 225.</title>
        <authorList>
            <consortium name="US DOE Joint Genome Institute"/>
            <person name="Lucas S."/>
            <person name="Han J."/>
            <person name="Lapidus A."/>
            <person name="Cheng J.-F."/>
            <person name="Goodwin L."/>
            <person name="Pitluck S."/>
            <person name="Peters L."/>
            <person name="Mikhailova N."/>
            <person name="Zeytun A."/>
            <person name="Han C."/>
            <person name="Tapia R."/>
            <person name="Land M."/>
            <person name="Hauser L."/>
            <person name="Kyrpides N."/>
            <person name="Ivanova N."/>
            <person name="Pagani I."/>
            <person name="Siebers A."/>
            <person name="Allgaier M."/>
            <person name="Thelen M."/>
            <person name="Hugenholtz P."/>
            <person name="Gladden J."/>
            <person name="Woyke T."/>
        </authorList>
    </citation>
    <scope>NUCLEOTIDE SEQUENCE [LARGE SCALE GENOMIC DNA]</scope>
    <source>
        <strain evidence="12">225</strain>
    </source>
</reference>
<dbReference type="SMART" id="SM00382">
    <property type="entry name" value="AAA"/>
    <property type="match status" value="1"/>
</dbReference>
<keyword evidence="4" id="KW-0547">Nucleotide-binding</keyword>
<keyword evidence="6" id="KW-0408">Iron</keyword>
<dbReference type="GO" id="GO:0015408">
    <property type="term" value="F:ABC-type ferric iron transporter activity"/>
    <property type="evidence" value="ECO:0007669"/>
    <property type="project" value="InterPro"/>
</dbReference>
<keyword evidence="1" id="KW-0813">Transport</keyword>
<dbReference type="PANTHER" id="PTHR42781">
    <property type="entry name" value="SPERMIDINE/PUTRESCINE IMPORT ATP-BINDING PROTEIN POTA"/>
    <property type="match status" value="1"/>
</dbReference>
<feature type="domain" description="ABC transporter" evidence="10">
    <location>
        <begin position="4"/>
        <end position="236"/>
    </location>
</feature>
<dbReference type="InterPro" id="IPR017871">
    <property type="entry name" value="ABC_transporter-like_CS"/>
</dbReference>
<accession>F6FU37</accession>
<evidence type="ECO:0000256" key="6">
    <source>
        <dbReference type="ARBA" id="ARBA00023004"/>
    </source>
</evidence>
<dbReference type="InterPro" id="IPR015853">
    <property type="entry name" value="ABC_transpr_FbpC"/>
</dbReference>
<keyword evidence="3" id="KW-0410">Iron transport</keyword>
<evidence type="ECO:0000256" key="8">
    <source>
        <dbReference type="ARBA" id="ARBA00023136"/>
    </source>
</evidence>
<dbReference type="InterPro" id="IPR003439">
    <property type="entry name" value="ABC_transporter-like_ATP-bd"/>
</dbReference>
<protein>
    <recommendedName>
        <fullName evidence="9">ABC-type quaternary amine transporter</fullName>
        <ecNumber evidence="9">7.6.2.9</ecNumber>
    </recommendedName>
</protein>
<dbReference type="GO" id="GO:0016887">
    <property type="term" value="F:ATP hydrolysis activity"/>
    <property type="evidence" value="ECO:0007669"/>
    <property type="project" value="InterPro"/>
</dbReference>
<dbReference type="Pfam" id="PF00005">
    <property type="entry name" value="ABC_tran"/>
    <property type="match status" value="1"/>
</dbReference>
<dbReference type="PROSITE" id="PS50893">
    <property type="entry name" value="ABC_TRANSPORTER_2"/>
    <property type="match status" value="1"/>
</dbReference>
<dbReference type="GO" id="GO:0005524">
    <property type="term" value="F:ATP binding"/>
    <property type="evidence" value="ECO:0007669"/>
    <property type="project" value="UniProtKB-KW"/>
</dbReference>
<dbReference type="SUPFAM" id="SSF50331">
    <property type="entry name" value="MOP-like"/>
    <property type="match status" value="1"/>
</dbReference>
<keyword evidence="8" id="KW-0472">Membrane</keyword>
<dbReference type="EMBL" id="CP002810">
    <property type="protein sequence ID" value="AEG43233.1"/>
    <property type="molecule type" value="Genomic_DNA"/>
</dbReference>
<evidence type="ECO:0000256" key="9">
    <source>
        <dbReference type="ARBA" id="ARBA00066388"/>
    </source>
</evidence>
<dbReference type="HOGENOM" id="CLU_000604_1_1_11"/>
<dbReference type="AlphaFoldDB" id="F6FU37"/>